<proteinExistence type="predicted"/>
<accession>A0A139MYF7</accession>
<keyword evidence="1" id="KW-1133">Transmembrane helix</keyword>
<evidence type="ECO:0000313" key="3">
    <source>
        <dbReference type="Proteomes" id="UP000070096"/>
    </source>
</evidence>
<feature type="transmembrane region" description="Helical" evidence="1">
    <location>
        <begin position="6"/>
        <end position="28"/>
    </location>
</feature>
<dbReference type="PATRIC" id="fig|1302.21.peg.2227"/>
<keyword evidence="1" id="KW-0472">Membrane</keyword>
<dbReference type="EMBL" id="LQRC01000258">
    <property type="protein sequence ID" value="KXT68816.1"/>
    <property type="molecule type" value="Genomic_DNA"/>
</dbReference>
<gene>
    <name evidence="2" type="ORF">SGODD07_02016</name>
</gene>
<comment type="caution">
    <text evidence="2">The sequence shown here is derived from an EMBL/GenBank/DDBJ whole genome shotgun (WGS) entry which is preliminary data.</text>
</comment>
<sequence length="82" mass="9227">MNELIFPLIVAVALGFVAGFIACVVYLISQDENEAPAKVKTKNFPPVYTQEEIELAHFLERKQAVNEAFLSAQADLLKEFRK</sequence>
<organism evidence="2 3">
    <name type="scientific">Streptococcus gordonii</name>
    <dbReference type="NCBI Taxonomy" id="1302"/>
    <lineage>
        <taxon>Bacteria</taxon>
        <taxon>Bacillati</taxon>
        <taxon>Bacillota</taxon>
        <taxon>Bacilli</taxon>
        <taxon>Lactobacillales</taxon>
        <taxon>Streptococcaceae</taxon>
        <taxon>Streptococcus</taxon>
    </lineage>
</organism>
<dbReference type="Proteomes" id="UP000070096">
    <property type="component" value="Unassembled WGS sequence"/>
</dbReference>
<reference evidence="2 3" key="1">
    <citation type="submission" date="2016-01" db="EMBL/GenBank/DDBJ databases">
        <title>Highly variable Streptococcus oralis are common among viridans streptococci isolated from primates.</title>
        <authorList>
            <person name="Denapaite D."/>
            <person name="Rieger M."/>
            <person name="Koendgen S."/>
            <person name="Brueckner R."/>
            <person name="Ochigava I."/>
            <person name="Kappeler P."/>
            <person name="Maetz-Rensing K."/>
            <person name="Leendertz F."/>
            <person name="Hakenbeck R."/>
        </authorList>
    </citation>
    <scope>NUCLEOTIDE SEQUENCE [LARGE SCALE GENOMIC DNA]</scope>
    <source>
        <strain evidence="2 3">DD07</strain>
    </source>
</reference>
<keyword evidence="1" id="KW-0812">Transmembrane</keyword>
<dbReference type="AlphaFoldDB" id="A0A139MYF7"/>
<evidence type="ECO:0000256" key="1">
    <source>
        <dbReference type="SAM" id="Phobius"/>
    </source>
</evidence>
<evidence type="ECO:0000313" key="2">
    <source>
        <dbReference type="EMBL" id="KXT68816.1"/>
    </source>
</evidence>
<protein>
    <submittedName>
        <fullName evidence="2">Uncharacterized protein</fullName>
    </submittedName>
</protein>
<name>A0A139MYF7_STRGN</name>